<comment type="caution">
    <text evidence="2">The sequence shown here is derived from an EMBL/GenBank/DDBJ whole genome shotgun (WGS) entry which is preliminary data.</text>
</comment>
<reference evidence="2 3" key="1">
    <citation type="journal article" date="2020" name="Cell">
        <title>Large-Scale Comparative Analyses of Tick Genomes Elucidate Their Genetic Diversity and Vector Capacities.</title>
        <authorList>
            <consortium name="Tick Genome and Microbiome Consortium (TIGMIC)"/>
            <person name="Jia N."/>
            <person name="Wang J."/>
            <person name="Shi W."/>
            <person name="Du L."/>
            <person name="Sun Y."/>
            <person name="Zhan W."/>
            <person name="Jiang J.F."/>
            <person name="Wang Q."/>
            <person name="Zhang B."/>
            <person name="Ji P."/>
            <person name="Bell-Sakyi L."/>
            <person name="Cui X.M."/>
            <person name="Yuan T.T."/>
            <person name="Jiang B.G."/>
            <person name="Yang W.F."/>
            <person name="Lam T.T."/>
            <person name="Chang Q.C."/>
            <person name="Ding S.J."/>
            <person name="Wang X.J."/>
            <person name="Zhu J.G."/>
            <person name="Ruan X.D."/>
            <person name="Zhao L."/>
            <person name="Wei J.T."/>
            <person name="Ye R.Z."/>
            <person name="Que T.C."/>
            <person name="Du C.H."/>
            <person name="Zhou Y.H."/>
            <person name="Cheng J.X."/>
            <person name="Dai P.F."/>
            <person name="Guo W.B."/>
            <person name="Han X.H."/>
            <person name="Huang E.J."/>
            <person name="Li L.F."/>
            <person name="Wei W."/>
            <person name="Gao Y.C."/>
            <person name="Liu J.Z."/>
            <person name="Shao H.Z."/>
            <person name="Wang X."/>
            <person name="Wang C.C."/>
            <person name="Yang T.C."/>
            <person name="Huo Q.B."/>
            <person name="Li W."/>
            <person name="Chen H.Y."/>
            <person name="Chen S.E."/>
            <person name="Zhou L.G."/>
            <person name="Ni X.B."/>
            <person name="Tian J.H."/>
            <person name="Sheng Y."/>
            <person name="Liu T."/>
            <person name="Pan Y.S."/>
            <person name="Xia L.Y."/>
            <person name="Li J."/>
            <person name="Zhao F."/>
            <person name="Cao W.C."/>
        </authorList>
    </citation>
    <scope>NUCLEOTIDE SEQUENCE [LARGE SCALE GENOMIC DNA]</scope>
    <source>
        <strain evidence="2">HaeL-2018</strain>
    </source>
</reference>
<dbReference type="EMBL" id="JABSTR010000009">
    <property type="protein sequence ID" value="KAH9379241.1"/>
    <property type="molecule type" value="Genomic_DNA"/>
</dbReference>
<evidence type="ECO:0008006" key="4">
    <source>
        <dbReference type="Google" id="ProtNLM"/>
    </source>
</evidence>
<gene>
    <name evidence="2" type="ORF">HPB48_019960</name>
</gene>
<name>A0A9J6GWI1_HAELO</name>
<dbReference type="OrthoDB" id="6772694at2759"/>
<protein>
    <recommendedName>
        <fullName evidence="4">Tick transposon</fullName>
    </recommendedName>
</protein>
<feature type="compositionally biased region" description="Low complexity" evidence="1">
    <location>
        <begin position="157"/>
        <end position="172"/>
    </location>
</feature>
<evidence type="ECO:0000313" key="3">
    <source>
        <dbReference type="Proteomes" id="UP000821853"/>
    </source>
</evidence>
<accession>A0A9J6GWI1</accession>
<dbReference type="VEuPathDB" id="VectorBase:HLOH_063076"/>
<dbReference type="AlphaFoldDB" id="A0A9J6GWI1"/>
<feature type="region of interest" description="Disordered" evidence="1">
    <location>
        <begin position="153"/>
        <end position="175"/>
    </location>
</feature>
<organism evidence="2 3">
    <name type="scientific">Haemaphysalis longicornis</name>
    <name type="common">Bush tick</name>
    <dbReference type="NCBI Taxonomy" id="44386"/>
    <lineage>
        <taxon>Eukaryota</taxon>
        <taxon>Metazoa</taxon>
        <taxon>Ecdysozoa</taxon>
        <taxon>Arthropoda</taxon>
        <taxon>Chelicerata</taxon>
        <taxon>Arachnida</taxon>
        <taxon>Acari</taxon>
        <taxon>Parasitiformes</taxon>
        <taxon>Ixodida</taxon>
        <taxon>Ixodoidea</taxon>
        <taxon>Ixodidae</taxon>
        <taxon>Haemaphysalinae</taxon>
        <taxon>Haemaphysalis</taxon>
    </lineage>
</organism>
<dbReference type="Proteomes" id="UP000821853">
    <property type="component" value="Unassembled WGS sequence"/>
</dbReference>
<evidence type="ECO:0000313" key="2">
    <source>
        <dbReference type="EMBL" id="KAH9379241.1"/>
    </source>
</evidence>
<evidence type="ECO:0000256" key="1">
    <source>
        <dbReference type="SAM" id="MobiDB-lite"/>
    </source>
</evidence>
<keyword evidence="3" id="KW-1185">Reference proteome</keyword>
<sequence length="202" mass="22665">MLLAGDATRWKRRVRALAQKNDVPLPVLNSIKETSLSGKQLRERVVAAQTKRWADRAVAKPSLRLYASHKHRISQEHFYDNLQGSAMLFEARAGVLRTRVWRRKWDDAEEVMCAVCGEEEETAEHIVLRCEQLTPHHPSDTTMAEALGFVAHPPPGDTLGTGDTTDASAAPPGLVTGDVVPNPVSTTRRRLEEWRRRARCAR</sequence>
<proteinExistence type="predicted"/>